<evidence type="ECO:0000256" key="11">
    <source>
        <dbReference type="ARBA" id="ARBA00022881"/>
    </source>
</evidence>
<dbReference type="Pfam" id="PF17760">
    <property type="entry name" value="UvrA_inter"/>
    <property type="match status" value="1"/>
</dbReference>
<keyword evidence="4" id="KW-0677">Repeat</keyword>
<keyword evidence="7" id="KW-0228">DNA excision</keyword>
<dbReference type="Pfam" id="PF17755">
    <property type="entry name" value="UvrA_DNA-bind"/>
    <property type="match status" value="1"/>
</dbReference>
<evidence type="ECO:0000256" key="2">
    <source>
        <dbReference type="ARBA" id="ARBA00022490"/>
    </source>
</evidence>
<keyword evidence="10" id="KW-0067">ATP-binding</keyword>
<evidence type="ECO:0000313" key="20">
    <source>
        <dbReference type="Proteomes" id="UP001250932"/>
    </source>
</evidence>
<keyword evidence="11" id="KW-0267">Excision nuclease</keyword>
<dbReference type="Proteomes" id="UP001250932">
    <property type="component" value="Unassembled WGS sequence"/>
</dbReference>
<keyword evidence="3" id="KW-0479">Metal-binding</keyword>
<comment type="caution">
    <text evidence="19">The sequence shown here is derived from an EMBL/GenBank/DDBJ whole genome shotgun (WGS) entry which is preliminary data.</text>
</comment>
<keyword evidence="2" id="KW-0963">Cytoplasm</keyword>
<accession>A0ABU3KCM7</accession>
<dbReference type="InterPro" id="IPR004602">
    <property type="entry name" value="UvrA"/>
</dbReference>
<dbReference type="EMBL" id="JAQOUE010000002">
    <property type="protein sequence ID" value="MDT7044264.1"/>
    <property type="molecule type" value="Genomic_DNA"/>
</dbReference>
<evidence type="ECO:0000256" key="10">
    <source>
        <dbReference type="ARBA" id="ARBA00022840"/>
    </source>
</evidence>
<evidence type="ECO:0000256" key="12">
    <source>
        <dbReference type="ARBA" id="ARBA00023125"/>
    </source>
</evidence>
<reference evidence="19 20" key="1">
    <citation type="journal article" date="2023" name="ISME J.">
        <title>Cultivation and genomic characterization of novel and ubiquitous marine nitrite-oxidizing bacteria from the Nitrospirales.</title>
        <authorList>
            <person name="Mueller A.J."/>
            <person name="Daebeler A."/>
            <person name="Herbold C.W."/>
            <person name="Kirkegaard R.H."/>
            <person name="Daims H."/>
        </authorList>
    </citation>
    <scope>NUCLEOTIDE SEQUENCE [LARGE SCALE GENOMIC DNA]</scope>
    <source>
        <strain evidence="19 20">EB</strain>
    </source>
</reference>
<evidence type="ECO:0000256" key="3">
    <source>
        <dbReference type="ARBA" id="ARBA00022723"/>
    </source>
</evidence>
<dbReference type="PANTHER" id="PTHR43152">
    <property type="entry name" value="UVRABC SYSTEM PROTEIN A"/>
    <property type="match status" value="1"/>
</dbReference>
<evidence type="ECO:0000259" key="18">
    <source>
        <dbReference type="Pfam" id="PF17760"/>
    </source>
</evidence>
<keyword evidence="9" id="KW-0862">Zinc</keyword>
<feature type="domain" description="UvrA DNA-binding" evidence="17">
    <location>
        <begin position="293"/>
        <end position="361"/>
    </location>
</feature>
<evidence type="ECO:0000256" key="13">
    <source>
        <dbReference type="ARBA" id="ARBA00023204"/>
    </source>
</evidence>
<name>A0ABU3KCM7_9BACT</name>
<dbReference type="InterPro" id="IPR017871">
    <property type="entry name" value="ABC_transporter-like_CS"/>
</dbReference>
<comment type="similarity">
    <text evidence="14">Belongs to the ABC transporter superfamily. UvrA family.</text>
</comment>
<evidence type="ECO:0000256" key="1">
    <source>
        <dbReference type="ARBA" id="ARBA00004496"/>
    </source>
</evidence>
<keyword evidence="12" id="KW-0238">DNA-binding</keyword>
<evidence type="ECO:0000256" key="14">
    <source>
        <dbReference type="ARBA" id="ARBA00038000"/>
    </source>
</evidence>
<dbReference type="Gene3D" id="3.40.50.300">
    <property type="entry name" value="P-loop containing nucleotide triphosphate hydrolases"/>
    <property type="match status" value="3"/>
</dbReference>
<evidence type="ECO:0000313" key="19">
    <source>
        <dbReference type="EMBL" id="MDT7044264.1"/>
    </source>
</evidence>
<comment type="subcellular location">
    <subcellularLocation>
        <location evidence="1">Cytoplasm</location>
    </subcellularLocation>
</comment>
<keyword evidence="6" id="KW-0227">DNA damage</keyword>
<protein>
    <recommendedName>
        <fullName evidence="15">UvrABC system protein A</fullName>
    </recommendedName>
    <alternativeName>
        <fullName evidence="16">Excinuclease ABC subunit A</fullName>
    </alternativeName>
</protein>
<evidence type="ECO:0000256" key="7">
    <source>
        <dbReference type="ARBA" id="ARBA00022769"/>
    </source>
</evidence>
<organism evidence="19 20">
    <name type="scientific">Candidatus Nitronereus thalassa</name>
    <dbReference type="NCBI Taxonomy" id="3020898"/>
    <lineage>
        <taxon>Bacteria</taxon>
        <taxon>Pseudomonadati</taxon>
        <taxon>Nitrospirota</taxon>
        <taxon>Nitrospiria</taxon>
        <taxon>Nitrospirales</taxon>
        <taxon>Nitrospiraceae</taxon>
        <taxon>Candidatus Nitronereus</taxon>
    </lineage>
</organism>
<evidence type="ECO:0000256" key="15">
    <source>
        <dbReference type="ARBA" id="ARBA00039316"/>
    </source>
</evidence>
<dbReference type="Gene3D" id="1.20.1580.10">
    <property type="entry name" value="ABC transporter ATPase like domain"/>
    <property type="match status" value="4"/>
</dbReference>
<dbReference type="NCBIfam" id="TIGR00630">
    <property type="entry name" value="uvra"/>
    <property type="match status" value="1"/>
</dbReference>
<evidence type="ECO:0000256" key="6">
    <source>
        <dbReference type="ARBA" id="ARBA00022763"/>
    </source>
</evidence>
<dbReference type="InterPro" id="IPR041102">
    <property type="entry name" value="UvrA_inter"/>
</dbReference>
<keyword evidence="5" id="KW-0547">Nucleotide-binding</keyword>
<dbReference type="InterPro" id="IPR041552">
    <property type="entry name" value="UvrA_DNA-bd"/>
</dbReference>
<keyword evidence="8" id="KW-0863">Zinc-finger</keyword>
<dbReference type="RefSeq" id="WP_313834849.1">
    <property type="nucleotide sequence ID" value="NZ_JAQOUE010000002.1"/>
</dbReference>
<keyword evidence="13" id="KW-0234">DNA repair</keyword>
<dbReference type="PROSITE" id="PS00211">
    <property type="entry name" value="ABC_TRANSPORTER_1"/>
    <property type="match status" value="2"/>
</dbReference>
<evidence type="ECO:0000256" key="8">
    <source>
        <dbReference type="ARBA" id="ARBA00022771"/>
    </source>
</evidence>
<evidence type="ECO:0000256" key="16">
    <source>
        <dbReference type="ARBA" id="ARBA00042156"/>
    </source>
</evidence>
<dbReference type="PANTHER" id="PTHR43152:SF3">
    <property type="entry name" value="UVRABC SYSTEM PROTEIN A"/>
    <property type="match status" value="1"/>
</dbReference>
<evidence type="ECO:0000256" key="5">
    <source>
        <dbReference type="ARBA" id="ARBA00022741"/>
    </source>
</evidence>
<keyword evidence="20" id="KW-1185">Reference proteome</keyword>
<evidence type="ECO:0000256" key="9">
    <source>
        <dbReference type="ARBA" id="ARBA00022833"/>
    </source>
</evidence>
<dbReference type="Gene3D" id="3.30.190.20">
    <property type="match status" value="1"/>
</dbReference>
<evidence type="ECO:0000259" key="17">
    <source>
        <dbReference type="Pfam" id="PF17755"/>
    </source>
</evidence>
<feature type="domain" description="UvrA interaction" evidence="18">
    <location>
        <begin position="139"/>
        <end position="242"/>
    </location>
</feature>
<sequence length="938" mass="104400">MKNGQDKDAIIIQGARQNNLRNVSVSIPHNAVTVVTGVSGSGKSSLAFDTLFAEGQWRFVESLSTYTRMFIERLDRPEVDHIENIRPAIAIEQKNSVRTARSTVGTATEISDHLRLLFSKIGRPICPKCQVEVRADLPDAIVDELLERYPQGRVMVLFPFSECKALPKSSIAEVLLQRGFVRVLVKDKVLSLDGSDSLPHRWPKQFFVILDRLVLRQDNRTRLMEAVEAAYREGDGQCRVAVIDGGSFQYNAEAQCRSCGYKAVPPRPVSFSYNHPLGACLECKGFGNVLQYDEALVVPDQTRSLMAGAIEPWTKPSAALWQHQLLRGAKRYGIDITMPYQKLSEEHRALIWKGAKGLKGVDQFFEALERKRYKMHVRVFLSRYRSPVQCLVCHGSRLKPEALHVTIHGMNIHEVSQLSIGQVSQWLNDLPISDFESSLTKDLIPRLQLKFDFLVRVGLEYLTLLRETRSLSGGEAQRIALANQLGAHLVGSLYVLDEPTIGLHARDTAMLATILRELAHRGNTIVVVEHDRQVIEQADHVIELGPLAGEQGGTIVCSAPRNEFLRHPDALTARFLRGDEQILIPQMRRPDSGQFIILHGAQENNLQHLTVRFPLGMLVCVTGVSGSGKSTLVAQTLYRAMARAFGLEFLPMGRFDKIEGLSQVSTVRMINQDPIGRTPRSNPITYMKGFQHIRQLFASTFDAKQRGLTASHFSFNSGLGRCQRCQGNGLEKLEMYFFEDLYVTCEACEGRRFNSDVLHVRWRGYSIHDILDLTVREAQQVFRGSSGALSRVLDLLIDLGLGYLRLGQSAPSLSGGEAQRLKMAAELATVNGTKKSGKVQSFSSQAKGVLYILDEPTTGLHLADVRNLLQVLEKLVDAGNSVIVVEHQLDVIKSADWVIDLGPGGGHQGGRIVAEGRPEDVMENEFSFTGKFLRKAVA</sequence>
<proteinExistence type="inferred from homology"/>
<evidence type="ECO:0000256" key="4">
    <source>
        <dbReference type="ARBA" id="ARBA00022737"/>
    </source>
</evidence>
<gene>
    <name evidence="19" type="primary">uvrA</name>
    <name evidence="19" type="ORF">PPG34_18080</name>
</gene>
<dbReference type="SUPFAM" id="SSF52540">
    <property type="entry name" value="P-loop containing nucleoside triphosphate hydrolases"/>
    <property type="match status" value="2"/>
</dbReference>
<dbReference type="Gene3D" id="1.10.8.280">
    <property type="entry name" value="ABC transporter ATPase domain-like"/>
    <property type="match status" value="1"/>
</dbReference>
<dbReference type="InterPro" id="IPR027417">
    <property type="entry name" value="P-loop_NTPase"/>
</dbReference>